<feature type="compositionally biased region" description="Low complexity" evidence="5">
    <location>
        <begin position="484"/>
        <end position="493"/>
    </location>
</feature>
<dbReference type="InParanoid" id="A0A0D1CJ30"/>
<dbReference type="RefSeq" id="XP_011391554.1">
    <property type="nucleotide sequence ID" value="XM_011393252.1"/>
</dbReference>
<proteinExistence type="predicted"/>
<evidence type="ECO:0000256" key="4">
    <source>
        <dbReference type="ARBA" id="ARBA00023136"/>
    </source>
</evidence>
<dbReference type="VEuPathDB" id="FungiDB:UMAG_10935"/>
<dbReference type="SUPFAM" id="SSF64356">
    <property type="entry name" value="SNARE-like"/>
    <property type="match status" value="1"/>
</dbReference>
<evidence type="ECO:0000256" key="1">
    <source>
        <dbReference type="ARBA" id="ARBA00004308"/>
    </source>
</evidence>
<keyword evidence="4" id="KW-0472">Membrane</keyword>
<comment type="subcellular location">
    <subcellularLocation>
        <location evidence="1">Endomembrane system</location>
    </subcellularLocation>
</comment>
<dbReference type="eggNOG" id="KOG2740">
    <property type="taxonomic scope" value="Eukaryota"/>
</dbReference>
<dbReference type="GO" id="GO:0006897">
    <property type="term" value="P:endocytosis"/>
    <property type="evidence" value="ECO:0000318"/>
    <property type="project" value="GO_Central"/>
</dbReference>
<dbReference type="PROSITE" id="PS51072">
    <property type="entry name" value="MHD"/>
    <property type="match status" value="1"/>
</dbReference>
<dbReference type="GO" id="GO:0031410">
    <property type="term" value="C:cytoplasmic vesicle"/>
    <property type="evidence" value="ECO:0000318"/>
    <property type="project" value="GO_Central"/>
</dbReference>
<gene>
    <name evidence="7" type="ORF">UMAG_10935</name>
</gene>
<feature type="region of interest" description="Disordered" evidence="5">
    <location>
        <begin position="145"/>
        <end position="172"/>
    </location>
</feature>
<dbReference type="PRINTS" id="PR00314">
    <property type="entry name" value="CLATHRINADPT"/>
</dbReference>
<dbReference type="EMBL" id="CM003155">
    <property type="protein sequence ID" value="KIS66928.1"/>
    <property type="molecule type" value="Genomic_DNA"/>
</dbReference>
<keyword evidence="3" id="KW-0653">Protein transport</keyword>
<dbReference type="Gene3D" id="2.60.40.1170">
    <property type="entry name" value="Mu homology domain, subdomain B"/>
    <property type="match status" value="2"/>
</dbReference>
<protein>
    <recommendedName>
        <fullName evidence="6">MHD domain-containing protein</fullName>
    </recommendedName>
</protein>
<dbReference type="InterPro" id="IPR036168">
    <property type="entry name" value="AP2_Mu_C_sf"/>
</dbReference>
<evidence type="ECO:0000313" key="7">
    <source>
        <dbReference type="EMBL" id="KIS66928.1"/>
    </source>
</evidence>
<dbReference type="InterPro" id="IPR028565">
    <property type="entry name" value="MHD"/>
</dbReference>
<dbReference type="GO" id="GO:0030131">
    <property type="term" value="C:clathrin adaptor complex"/>
    <property type="evidence" value="ECO:0007669"/>
    <property type="project" value="InterPro"/>
</dbReference>
<dbReference type="GeneID" id="23566890"/>
<sequence>MLGQLEGIIVLSADGRPVVHSHFANRIPTYPLLYSDYFATLLAGINSANAHISASTTAASTTAGVSAVAAPCSNRIYFTKDIKPVIWVPGVPDVSPLDLQTESEGDDEENVDDTAEVSANLGELSLASQLSARITASRTAASNAVSEDVNVWDEAEPSHPSTSDPPGTTLSIAEETTTNAPCLPSSSIATAAEQRGDHVVQQVAEALAEQGAALIQVASGPLRFLCPVSREVDPLVPLSFLRSFIAILQEYLSQSTDPTLLTEDTLRDNFDIVYQLFEEILDTDGNILTTEVNMLKSLVLPPNWVGKLVKAVGVSGLASAAPPPLISTIPWRRPNSKYTNNELYVDLVESLEGVVSRNGKPVALDIWAAVQCNARLSGSPDLSLTFNAPNLVQDESFHPCVRWRVWRKEKRLSFVPPDGNFELVSFRVGQPYLATADADTSGSKGPTNGLSKVIPIQLSHCIEMDKGSATALIQVQASPRTSASTLSCSSVSSHPKPRSPRGADPAGTLEDVVVTFGLGPGVVSLDASVGGAPLPATTLTRSIVPSTGDGYGNYIYDPSTKILRWTIPKLLPSTSQRPCLLKLTWTTGDARSLPTHSSGITVGWTNPTQGLSHLKVDSVNLTNTNTHAYRPFKGVRSFSKGKLVYRV</sequence>
<feature type="region of interest" description="Disordered" evidence="5">
    <location>
        <begin position="484"/>
        <end position="507"/>
    </location>
</feature>
<evidence type="ECO:0000313" key="8">
    <source>
        <dbReference type="Proteomes" id="UP000000561"/>
    </source>
</evidence>
<dbReference type="AlphaFoldDB" id="A0A0D1CJ30"/>
<reference evidence="7 8" key="1">
    <citation type="journal article" date="2006" name="Nature">
        <title>Insights from the genome of the biotrophic fungal plant pathogen Ustilago maydis.</title>
        <authorList>
            <person name="Kamper J."/>
            <person name="Kahmann R."/>
            <person name="Bolker M."/>
            <person name="Ma L.J."/>
            <person name="Brefort T."/>
            <person name="Saville B.J."/>
            <person name="Banuett F."/>
            <person name="Kronstad J.W."/>
            <person name="Gold S.E."/>
            <person name="Muller O."/>
            <person name="Perlin M.H."/>
            <person name="Wosten H.A."/>
            <person name="de Vries R."/>
            <person name="Ruiz-Herrera J."/>
            <person name="Reynaga-Pena C.G."/>
            <person name="Snetselaar K."/>
            <person name="McCann M."/>
            <person name="Perez-Martin J."/>
            <person name="Feldbrugge M."/>
            <person name="Basse C.W."/>
            <person name="Steinberg G."/>
            <person name="Ibeas J.I."/>
            <person name="Holloman W."/>
            <person name="Guzman P."/>
            <person name="Farman M."/>
            <person name="Stajich J.E."/>
            <person name="Sentandreu R."/>
            <person name="Gonzalez-Prieto J.M."/>
            <person name="Kennell J.C."/>
            <person name="Molina L."/>
            <person name="Schirawski J."/>
            <person name="Mendoza-Mendoza A."/>
            <person name="Greilinger D."/>
            <person name="Munch K."/>
            <person name="Rossel N."/>
            <person name="Scherer M."/>
            <person name="Vranes M."/>
            <person name="Ladendorf O."/>
            <person name="Vincon V."/>
            <person name="Fuchs U."/>
            <person name="Sandrock B."/>
            <person name="Meng S."/>
            <person name="Ho E.C."/>
            <person name="Cahill M.J."/>
            <person name="Boyce K.J."/>
            <person name="Klose J."/>
            <person name="Klosterman S.J."/>
            <person name="Deelstra H.J."/>
            <person name="Ortiz-Castellanos L."/>
            <person name="Li W."/>
            <person name="Sanchez-Alonso P."/>
            <person name="Schreier P.H."/>
            <person name="Hauser-Hahn I."/>
            <person name="Vaupel M."/>
            <person name="Koopmann E."/>
            <person name="Friedrich G."/>
            <person name="Voss H."/>
            <person name="Schluter T."/>
            <person name="Margolis J."/>
            <person name="Platt D."/>
            <person name="Swimmer C."/>
            <person name="Gnirke A."/>
            <person name="Chen F."/>
            <person name="Vysotskaia V."/>
            <person name="Mannhaupt G."/>
            <person name="Guldener U."/>
            <person name="Munsterkotter M."/>
            <person name="Haase D."/>
            <person name="Oesterheld M."/>
            <person name="Mewes H.W."/>
            <person name="Mauceli E.W."/>
            <person name="DeCaprio D."/>
            <person name="Wade C.M."/>
            <person name="Butler J."/>
            <person name="Young S."/>
            <person name="Jaffe D.B."/>
            <person name="Calvo S."/>
            <person name="Nusbaum C."/>
            <person name="Galagan J."/>
            <person name="Birren B.W."/>
        </authorList>
    </citation>
    <scope>NUCLEOTIDE SEQUENCE [LARGE SCALE GENOMIC DNA]</scope>
    <source>
        <strain evidence="8">DSM 14603 / FGSC 9021 / UM521</strain>
    </source>
</reference>
<dbReference type="GO" id="GO:0006886">
    <property type="term" value="P:intracellular protein transport"/>
    <property type="evidence" value="ECO:0007669"/>
    <property type="project" value="InterPro"/>
</dbReference>
<dbReference type="STRING" id="237631.A0A0D1CJ30"/>
<dbReference type="InterPro" id="IPR001392">
    <property type="entry name" value="Clathrin_mu"/>
</dbReference>
<dbReference type="InterPro" id="IPR050431">
    <property type="entry name" value="Adaptor_comp_med_subunit"/>
</dbReference>
<feature type="compositionally biased region" description="Polar residues" evidence="5">
    <location>
        <begin position="159"/>
        <end position="172"/>
    </location>
</feature>
<dbReference type="InterPro" id="IPR011012">
    <property type="entry name" value="Longin-like_dom_sf"/>
</dbReference>
<keyword evidence="8" id="KW-1185">Reference proteome</keyword>
<dbReference type="PANTHER" id="PTHR10529">
    <property type="entry name" value="AP COMPLEX SUBUNIT MU"/>
    <property type="match status" value="1"/>
</dbReference>
<evidence type="ECO:0000256" key="2">
    <source>
        <dbReference type="ARBA" id="ARBA00022448"/>
    </source>
</evidence>
<accession>A0A0D1CJ30</accession>
<organism evidence="7 8">
    <name type="scientific">Mycosarcoma maydis</name>
    <name type="common">Corn smut fungus</name>
    <name type="synonym">Ustilago maydis</name>
    <dbReference type="NCBI Taxonomy" id="5270"/>
    <lineage>
        <taxon>Eukaryota</taxon>
        <taxon>Fungi</taxon>
        <taxon>Dikarya</taxon>
        <taxon>Basidiomycota</taxon>
        <taxon>Ustilaginomycotina</taxon>
        <taxon>Ustilaginomycetes</taxon>
        <taxon>Ustilaginales</taxon>
        <taxon>Ustilaginaceae</taxon>
        <taxon>Mycosarcoma</taxon>
    </lineage>
</organism>
<dbReference type="OrthoDB" id="870at2759"/>
<dbReference type="KEGG" id="uma:UMAG_10935"/>
<dbReference type="Proteomes" id="UP000000561">
    <property type="component" value="Chromosome 16"/>
</dbReference>
<dbReference type="SUPFAM" id="SSF49447">
    <property type="entry name" value="Second domain of Mu2 adaptin subunit (ap50) of ap2 adaptor"/>
    <property type="match status" value="1"/>
</dbReference>
<evidence type="ECO:0000256" key="3">
    <source>
        <dbReference type="ARBA" id="ARBA00022927"/>
    </source>
</evidence>
<dbReference type="Pfam" id="PF00928">
    <property type="entry name" value="Adap_comp_sub"/>
    <property type="match status" value="1"/>
</dbReference>
<evidence type="ECO:0000259" key="6">
    <source>
        <dbReference type="PROSITE" id="PS51072"/>
    </source>
</evidence>
<dbReference type="Gene3D" id="3.30.450.60">
    <property type="match status" value="1"/>
</dbReference>
<dbReference type="CDD" id="cd09252">
    <property type="entry name" value="AP-3_Mu3_Cterm"/>
    <property type="match status" value="1"/>
</dbReference>
<feature type="domain" description="MHD" evidence="6">
    <location>
        <begin position="340"/>
        <end position="647"/>
    </location>
</feature>
<dbReference type="GO" id="GO:0012505">
    <property type="term" value="C:endomembrane system"/>
    <property type="evidence" value="ECO:0007669"/>
    <property type="project" value="UniProtKB-SubCell"/>
</dbReference>
<name>A0A0D1CJ30_MYCMD</name>
<evidence type="ECO:0000256" key="5">
    <source>
        <dbReference type="SAM" id="MobiDB-lite"/>
    </source>
</evidence>
<keyword evidence="2" id="KW-0813">Transport</keyword>